<evidence type="ECO:0000313" key="2">
    <source>
        <dbReference type="EMBL" id="CDM32189.1"/>
    </source>
</evidence>
<name>W6QDC7_PENRF</name>
<dbReference type="Proteomes" id="UP000030686">
    <property type="component" value="Unassembled WGS sequence"/>
</dbReference>
<feature type="region of interest" description="Disordered" evidence="1">
    <location>
        <begin position="1"/>
        <end position="20"/>
    </location>
</feature>
<dbReference type="EMBL" id="HG792016">
    <property type="protein sequence ID" value="CDM32189.1"/>
    <property type="molecule type" value="Genomic_DNA"/>
</dbReference>
<keyword evidence="3" id="KW-1185">Reference proteome</keyword>
<gene>
    <name evidence="2" type="ORF">PROQFM164_S02g002340</name>
</gene>
<protein>
    <submittedName>
        <fullName evidence="2">Genomic scaffold, ProqFM164S02</fullName>
    </submittedName>
</protein>
<dbReference type="AlphaFoldDB" id="W6QDC7"/>
<reference evidence="2" key="1">
    <citation type="journal article" date="2014" name="Nat. Commun.">
        <title>Multiple recent horizontal transfers of a large genomic region in cheese making fungi.</title>
        <authorList>
            <person name="Cheeseman K."/>
            <person name="Ropars J."/>
            <person name="Renault P."/>
            <person name="Dupont J."/>
            <person name="Gouzy J."/>
            <person name="Branca A."/>
            <person name="Abraham A.L."/>
            <person name="Ceppi M."/>
            <person name="Conseiller E."/>
            <person name="Debuchy R."/>
            <person name="Malagnac F."/>
            <person name="Goarin A."/>
            <person name="Silar P."/>
            <person name="Lacoste S."/>
            <person name="Sallet E."/>
            <person name="Bensimon A."/>
            <person name="Giraud T."/>
            <person name="Brygoo Y."/>
        </authorList>
    </citation>
    <scope>NUCLEOTIDE SEQUENCE [LARGE SCALE GENOMIC DNA]</scope>
    <source>
        <strain evidence="2">FM164</strain>
    </source>
</reference>
<organism evidence="2 3">
    <name type="scientific">Penicillium roqueforti (strain FM164)</name>
    <dbReference type="NCBI Taxonomy" id="1365484"/>
    <lineage>
        <taxon>Eukaryota</taxon>
        <taxon>Fungi</taxon>
        <taxon>Dikarya</taxon>
        <taxon>Ascomycota</taxon>
        <taxon>Pezizomycotina</taxon>
        <taxon>Eurotiomycetes</taxon>
        <taxon>Eurotiomycetidae</taxon>
        <taxon>Eurotiales</taxon>
        <taxon>Aspergillaceae</taxon>
        <taxon>Penicillium</taxon>
    </lineage>
</organism>
<proteinExistence type="predicted"/>
<accession>W6QDC7</accession>
<evidence type="ECO:0000256" key="1">
    <source>
        <dbReference type="SAM" id="MobiDB-lite"/>
    </source>
</evidence>
<evidence type="ECO:0000313" key="3">
    <source>
        <dbReference type="Proteomes" id="UP000030686"/>
    </source>
</evidence>
<sequence length="56" mass="6334">MLPRCSVGLDPDDGVTLPHANPTTFTPQEYDLGRISNILCAYRYISDIYSSHLRLH</sequence>